<keyword evidence="13" id="KW-1185">Reference proteome</keyword>
<dbReference type="SUPFAM" id="SSF50249">
    <property type="entry name" value="Nucleic acid-binding proteins"/>
    <property type="match status" value="1"/>
</dbReference>
<dbReference type="InterPro" id="IPR033762">
    <property type="entry name" value="MCM_OB"/>
</dbReference>
<evidence type="ECO:0000256" key="8">
    <source>
        <dbReference type="ARBA" id="ARBA00042306"/>
    </source>
</evidence>
<dbReference type="Gene3D" id="3.40.50.300">
    <property type="entry name" value="P-loop containing nucleotide triphosphate hydrolases"/>
    <property type="match status" value="1"/>
</dbReference>
<dbReference type="Pfam" id="PF26065">
    <property type="entry name" value="MCM8_N"/>
    <property type="match status" value="1"/>
</dbReference>
<feature type="compositionally biased region" description="Basic and acidic residues" evidence="10">
    <location>
        <begin position="1"/>
        <end position="11"/>
    </location>
</feature>
<dbReference type="InterPro" id="IPR027417">
    <property type="entry name" value="P-loop_NTPase"/>
</dbReference>
<dbReference type="Pfam" id="PF17207">
    <property type="entry name" value="MCM_OB"/>
    <property type="match status" value="1"/>
</dbReference>
<dbReference type="PANTHER" id="PTHR11630">
    <property type="entry name" value="DNA REPLICATION LICENSING FACTOR MCM FAMILY MEMBER"/>
    <property type="match status" value="1"/>
</dbReference>
<evidence type="ECO:0000256" key="3">
    <source>
        <dbReference type="ARBA" id="ARBA00022741"/>
    </source>
</evidence>
<evidence type="ECO:0000256" key="6">
    <source>
        <dbReference type="ARBA" id="ARBA00023242"/>
    </source>
</evidence>
<keyword evidence="4 9" id="KW-0067">ATP-binding</keyword>
<organism evidence="12 13">
    <name type="scientific">Xylocopa violacea</name>
    <name type="common">Violet carpenter bee</name>
    <name type="synonym">Apis violacea</name>
    <dbReference type="NCBI Taxonomy" id="135666"/>
    <lineage>
        <taxon>Eukaryota</taxon>
        <taxon>Metazoa</taxon>
        <taxon>Ecdysozoa</taxon>
        <taxon>Arthropoda</taxon>
        <taxon>Hexapoda</taxon>
        <taxon>Insecta</taxon>
        <taxon>Pterygota</taxon>
        <taxon>Neoptera</taxon>
        <taxon>Endopterygota</taxon>
        <taxon>Hymenoptera</taxon>
        <taxon>Apocrita</taxon>
        <taxon>Aculeata</taxon>
        <taxon>Apoidea</taxon>
        <taxon>Anthophila</taxon>
        <taxon>Apidae</taxon>
        <taxon>Xylocopa</taxon>
        <taxon>Xylocopa</taxon>
    </lineage>
</organism>
<dbReference type="InterPro" id="IPR001208">
    <property type="entry name" value="MCM_dom"/>
</dbReference>
<accession>A0ABP1NU46</accession>
<dbReference type="InterPro" id="IPR058767">
    <property type="entry name" value="MCM8_N"/>
</dbReference>
<evidence type="ECO:0000256" key="9">
    <source>
        <dbReference type="RuleBase" id="RU004070"/>
    </source>
</evidence>
<dbReference type="Gene3D" id="2.40.50.140">
    <property type="entry name" value="Nucleic acid-binding proteins"/>
    <property type="match status" value="1"/>
</dbReference>
<comment type="similarity">
    <text evidence="2 9">Belongs to the MCM family.</text>
</comment>
<evidence type="ECO:0000259" key="11">
    <source>
        <dbReference type="PROSITE" id="PS50051"/>
    </source>
</evidence>
<dbReference type="PANTHER" id="PTHR11630:SF47">
    <property type="entry name" value="DNA HELICASE MCM8"/>
    <property type="match status" value="1"/>
</dbReference>
<proteinExistence type="inferred from homology"/>
<feature type="region of interest" description="Disordered" evidence="10">
    <location>
        <begin position="1"/>
        <end position="35"/>
    </location>
</feature>
<sequence>MSNKKRQDFYKNKWYTNKKKSTKSHNHEDDQTTERIGSLDPIETYNLLNAQNTYVNFNIPYYGWKLFFYDEDYKDDSETVRKIQTVERFIHRHQRFLTLFSLENLENGTVFTLDMCEVYSDDIFLNEWSDFKRDMYENPLHTLNCIKLAVHQQILNTVPKENLNSMNIINTLSTVRLKILNYQPIIFLQDLKANYYGRLVSIRGCVIRVGRVKHLAQWIIFSCRKCSLQKIMNQPLGVYTVPRKCNKCGTSKFNPVLNSPLVKSVPFQTIKIQEISNNDQNSKGSIPRMFDIELVDDLVNTCMPGDDINLTGIIKGNNTVKARNKTSFSLYMEAITIVNNKQKLQDENVINNQMPIKDYLAIKEVYNTPNIFPLLVHSLCPSIYGHEIVKAGLILSLFGGNVDDAELRENIHILVVGDPGLGKSQMLQACARISAKGVYVCGNSSTSSGLTITLAKENKSNNFTLEPGALVLTDRGCCCIDEFDKMSKQHAALLEAMEQQCVSVAKSGVICSLPTRTSILAAANPIGGRFNRNKTVMQNLKMSAPLLSRFDLIFLLLDEPNKLMDDLLCKHVMSIHSNVKDNNTQSNMYQSMNTPNTGKLSLKDRLVPTAAEIMNVIPQPILRKYIAYARQYVKPKLTKEAAVILQNCYLELRRKNNKFADLSVCNRQLEAMIRLTEARAKLELRTEAVEADALDVIEILKYTFENTVTNYPSLSTKNITNGKIKQFVNLLKRDITTDGNKIFSMTRLQDIAADNNISIDDFSEFIRKLNENGILLKAGSNTYKFISL</sequence>
<comment type="caution">
    <text evidence="12">The sequence shown here is derived from an EMBL/GenBank/DDBJ whole genome shotgun (WGS) entry which is preliminary data.</text>
</comment>
<evidence type="ECO:0000313" key="12">
    <source>
        <dbReference type="EMBL" id="CAL7943877.1"/>
    </source>
</evidence>
<evidence type="ECO:0000256" key="1">
    <source>
        <dbReference type="ARBA" id="ARBA00004123"/>
    </source>
</evidence>
<evidence type="ECO:0000256" key="7">
    <source>
        <dbReference type="ARBA" id="ARBA00041084"/>
    </source>
</evidence>
<dbReference type="InterPro" id="IPR003593">
    <property type="entry name" value="AAA+_ATPase"/>
</dbReference>
<name>A0ABP1NU46_XYLVO</name>
<protein>
    <recommendedName>
        <fullName evidence="7">DNA helicase MCM8</fullName>
    </recommendedName>
    <alternativeName>
        <fullName evidence="8">Minichromosome maintenance 8</fullName>
    </alternativeName>
</protein>
<evidence type="ECO:0000256" key="5">
    <source>
        <dbReference type="ARBA" id="ARBA00023125"/>
    </source>
</evidence>
<evidence type="ECO:0000256" key="2">
    <source>
        <dbReference type="ARBA" id="ARBA00008010"/>
    </source>
</evidence>
<dbReference type="PROSITE" id="PS50051">
    <property type="entry name" value="MCM_2"/>
    <property type="match status" value="1"/>
</dbReference>
<dbReference type="InterPro" id="IPR041562">
    <property type="entry name" value="MCM_lid"/>
</dbReference>
<dbReference type="CDD" id="cd22247">
    <property type="entry name" value="MCM8_WHD"/>
    <property type="match status" value="1"/>
</dbReference>
<keyword evidence="6" id="KW-0539">Nucleus</keyword>
<dbReference type="SUPFAM" id="SSF52540">
    <property type="entry name" value="P-loop containing nucleoside triphosphate hydrolases"/>
    <property type="match status" value="1"/>
</dbReference>
<gene>
    <name evidence="12" type="ORF">XYLVIOL_LOCUS6340</name>
</gene>
<dbReference type="InterPro" id="IPR056875">
    <property type="entry name" value="MCM8/REC_WHD"/>
</dbReference>
<dbReference type="PRINTS" id="PR01657">
    <property type="entry name" value="MCMFAMILY"/>
</dbReference>
<dbReference type="Pfam" id="PF00493">
    <property type="entry name" value="MCM"/>
    <property type="match status" value="1"/>
</dbReference>
<keyword evidence="5 9" id="KW-0238">DNA-binding</keyword>
<dbReference type="SMART" id="SM00350">
    <property type="entry name" value="MCM"/>
    <property type="match status" value="1"/>
</dbReference>
<evidence type="ECO:0000256" key="4">
    <source>
        <dbReference type="ARBA" id="ARBA00022840"/>
    </source>
</evidence>
<evidence type="ECO:0000256" key="10">
    <source>
        <dbReference type="SAM" id="MobiDB-lite"/>
    </source>
</evidence>
<dbReference type="Proteomes" id="UP001642520">
    <property type="component" value="Unassembled WGS sequence"/>
</dbReference>
<dbReference type="InterPro" id="IPR012340">
    <property type="entry name" value="NA-bd_OB-fold"/>
</dbReference>
<dbReference type="EMBL" id="CAXAJV020001293">
    <property type="protein sequence ID" value="CAL7943877.1"/>
    <property type="molecule type" value="Genomic_DNA"/>
</dbReference>
<evidence type="ECO:0000313" key="13">
    <source>
        <dbReference type="Proteomes" id="UP001642520"/>
    </source>
</evidence>
<dbReference type="Pfam" id="PF25051">
    <property type="entry name" value="WHD_MCM8"/>
    <property type="match status" value="1"/>
</dbReference>
<comment type="subcellular location">
    <subcellularLocation>
        <location evidence="1">Nucleus</location>
    </subcellularLocation>
</comment>
<dbReference type="InterPro" id="IPR031327">
    <property type="entry name" value="MCM"/>
</dbReference>
<dbReference type="SMART" id="SM00382">
    <property type="entry name" value="AAA"/>
    <property type="match status" value="1"/>
</dbReference>
<feature type="domain" description="MCM C-terminal AAA(+) ATPase" evidence="11">
    <location>
        <begin position="371"/>
        <end position="572"/>
    </location>
</feature>
<keyword evidence="3 9" id="KW-0547">Nucleotide-binding</keyword>
<dbReference type="Gene3D" id="2.20.28.10">
    <property type="match status" value="1"/>
</dbReference>
<dbReference type="Pfam" id="PF17855">
    <property type="entry name" value="MCM_lid"/>
    <property type="match status" value="1"/>
</dbReference>
<reference evidence="12 13" key="1">
    <citation type="submission" date="2024-08" db="EMBL/GenBank/DDBJ databases">
        <authorList>
            <person name="Will J Nash"/>
            <person name="Angela Man"/>
            <person name="Seanna McTaggart"/>
            <person name="Kendall Baker"/>
            <person name="Tom Barker"/>
            <person name="Leah Catchpole"/>
            <person name="Alex Durrant"/>
            <person name="Karim Gharbi"/>
            <person name="Naomi Irish"/>
            <person name="Gemy Kaithakottil"/>
            <person name="Debby Ku"/>
            <person name="Aaliyah Providence"/>
            <person name="Felix Shaw"/>
            <person name="David Swarbreck"/>
            <person name="Chris Watkins"/>
            <person name="Ann M. McCartney"/>
            <person name="Giulio Formenti"/>
            <person name="Alice Mouton"/>
            <person name="Noel Vella"/>
            <person name="Bjorn M von Reumont"/>
            <person name="Adriana Vella"/>
            <person name="Wilfried Haerty"/>
        </authorList>
    </citation>
    <scope>NUCLEOTIDE SEQUENCE [LARGE SCALE GENOMIC DNA]</scope>
</reference>